<feature type="transmembrane region" description="Helical" evidence="2">
    <location>
        <begin position="215"/>
        <end position="232"/>
    </location>
</feature>
<organism evidence="3 4">
    <name type="scientific">Halomicrobium mukohataei</name>
    <dbReference type="NCBI Taxonomy" id="57705"/>
    <lineage>
        <taxon>Archaea</taxon>
        <taxon>Methanobacteriati</taxon>
        <taxon>Methanobacteriota</taxon>
        <taxon>Stenosarchaea group</taxon>
        <taxon>Halobacteria</taxon>
        <taxon>Halobacteriales</taxon>
        <taxon>Haloarculaceae</taxon>
        <taxon>Halomicrobium</taxon>
    </lineage>
</organism>
<protein>
    <submittedName>
        <fullName evidence="3">Uncharacterized protein</fullName>
    </submittedName>
</protein>
<reference evidence="3 4" key="1">
    <citation type="submission" date="2019-04" db="EMBL/GenBank/DDBJ databases">
        <title>Complete genome sequence of Arthrobacter sp. ZXY-2 associated with effective atrazine degradation and salt adaptation.</title>
        <authorList>
            <person name="Zhao X."/>
        </authorList>
    </citation>
    <scope>NUCLEOTIDE SEQUENCE [LARGE SCALE GENOMIC DNA]</scope>
    <source>
        <strain evidence="4">ZP60</strain>
    </source>
</reference>
<dbReference type="OMA" id="GWVTITR"/>
<keyword evidence="2" id="KW-0472">Membrane</keyword>
<dbReference type="GeneID" id="42179636"/>
<evidence type="ECO:0000313" key="4">
    <source>
        <dbReference type="Proteomes" id="UP000297053"/>
    </source>
</evidence>
<feature type="transmembrane region" description="Helical" evidence="2">
    <location>
        <begin position="41"/>
        <end position="60"/>
    </location>
</feature>
<dbReference type="Proteomes" id="UP000297053">
    <property type="component" value="Chromosome"/>
</dbReference>
<feature type="transmembrane region" description="Helical" evidence="2">
    <location>
        <begin position="238"/>
        <end position="258"/>
    </location>
</feature>
<gene>
    <name evidence="3" type="ORF">E5139_11830</name>
</gene>
<feature type="transmembrane region" description="Helical" evidence="2">
    <location>
        <begin position="172"/>
        <end position="194"/>
    </location>
</feature>
<dbReference type="KEGG" id="halz:E5139_11830"/>
<sequence length="281" mass="29307">MTTESDGGTVGDDGAAGGGSSAPRTTATMLRAAVTEIRRDPWLLCPFAVAGLLVALVDWLRQRDPISVVTPHWMDQTVSLQYSVFPRGTARTSRSVGALVDLELPSLLGAVALEAVVPLAVGTAGWVTMTRVLDRDSGRASLGRYLAALASLTVTLRLFAPVRFSPDSVPLILLSLVVLSLVLVSLFALPGYLAAGYGVLHALGASAATARGQRLQLFGLVLTFGLAAWGLARVPVAGGFLSTAVVAPVQAVSIAVLVRGADTDGCRRLPSRPRDGVRSIW</sequence>
<evidence type="ECO:0000256" key="2">
    <source>
        <dbReference type="SAM" id="Phobius"/>
    </source>
</evidence>
<feature type="compositionally biased region" description="Gly residues" evidence="1">
    <location>
        <begin position="8"/>
        <end position="20"/>
    </location>
</feature>
<dbReference type="EMBL" id="CP039375">
    <property type="protein sequence ID" value="QCD66297.1"/>
    <property type="molecule type" value="Genomic_DNA"/>
</dbReference>
<evidence type="ECO:0000313" key="3">
    <source>
        <dbReference type="EMBL" id="QCD66297.1"/>
    </source>
</evidence>
<dbReference type="AlphaFoldDB" id="A0A4D6KER8"/>
<feature type="transmembrane region" description="Helical" evidence="2">
    <location>
        <begin position="142"/>
        <end position="160"/>
    </location>
</feature>
<name>A0A4D6KER8_9EURY</name>
<feature type="region of interest" description="Disordered" evidence="1">
    <location>
        <begin position="1"/>
        <end position="23"/>
    </location>
</feature>
<reference evidence="3 4" key="2">
    <citation type="submission" date="2019-04" db="EMBL/GenBank/DDBJ databases">
        <authorList>
            <person name="Yang S."/>
            <person name="Wei W."/>
        </authorList>
    </citation>
    <scope>NUCLEOTIDE SEQUENCE [LARGE SCALE GENOMIC DNA]</scope>
    <source>
        <strain evidence="4">ZP60</strain>
    </source>
</reference>
<keyword evidence="2" id="KW-0812">Transmembrane</keyword>
<dbReference type="RefSeq" id="WP_015762697.1">
    <property type="nucleotide sequence ID" value="NZ_CP039375.1"/>
</dbReference>
<keyword evidence="2" id="KW-1133">Transmembrane helix</keyword>
<feature type="transmembrane region" description="Helical" evidence="2">
    <location>
        <begin position="107"/>
        <end position="130"/>
    </location>
</feature>
<proteinExistence type="predicted"/>
<evidence type="ECO:0000256" key="1">
    <source>
        <dbReference type="SAM" id="MobiDB-lite"/>
    </source>
</evidence>
<accession>A0A4D6KER8</accession>